<dbReference type="InterPro" id="IPR036249">
    <property type="entry name" value="Thioredoxin-like_sf"/>
</dbReference>
<evidence type="ECO:0000313" key="2">
    <source>
        <dbReference type="EMBL" id="CAL2084271.1"/>
    </source>
</evidence>
<name>A0ABM9NYN1_9FLAO</name>
<dbReference type="EMBL" id="CAXIXY010000004">
    <property type="protein sequence ID" value="CAL2084271.1"/>
    <property type="molecule type" value="Genomic_DNA"/>
</dbReference>
<dbReference type="RefSeq" id="WP_348711705.1">
    <property type="nucleotide sequence ID" value="NZ_CAXIXY010000004.1"/>
</dbReference>
<organism evidence="2 3">
    <name type="scientific">Tenacibaculum platacis</name>
    <dbReference type="NCBI Taxonomy" id="3137852"/>
    <lineage>
        <taxon>Bacteria</taxon>
        <taxon>Pseudomonadati</taxon>
        <taxon>Bacteroidota</taxon>
        <taxon>Flavobacteriia</taxon>
        <taxon>Flavobacteriales</taxon>
        <taxon>Flavobacteriaceae</taxon>
        <taxon>Tenacibaculum</taxon>
    </lineage>
</organism>
<evidence type="ECO:0000313" key="3">
    <source>
        <dbReference type="Proteomes" id="UP001497416"/>
    </source>
</evidence>
<protein>
    <recommendedName>
        <fullName evidence="4">Thioredoxin-like protein</fullName>
    </recommendedName>
</protein>
<dbReference type="SUPFAM" id="SSF52833">
    <property type="entry name" value="Thioredoxin-like"/>
    <property type="match status" value="1"/>
</dbReference>
<keyword evidence="3" id="KW-1185">Reference proteome</keyword>
<dbReference type="Gene3D" id="3.40.30.10">
    <property type="entry name" value="Glutaredoxin"/>
    <property type="match status" value="1"/>
</dbReference>
<accession>A0ABM9NYN1</accession>
<dbReference type="Proteomes" id="UP001497416">
    <property type="component" value="Unassembled WGS sequence"/>
</dbReference>
<reference evidence="2 3" key="1">
    <citation type="submission" date="2024-05" db="EMBL/GenBank/DDBJ databases">
        <authorList>
            <person name="Duchaud E."/>
        </authorList>
    </citation>
    <scope>NUCLEOTIDE SEQUENCE [LARGE SCALE GENOMIC DNA]</scope>
    <source>
        <strain evidence="2">Ena-SAMPLE-TAB-13-05-2024-13:56:06:370-140302</strain>
    </source>
</reference>
<proteinExistence type="predicted"/>
<sequence>MYRNIFILLVIISFNFSNAQQQNSNSDLIENALVKAQKENKHVFINYLSSSCKVSEKMKSLMNTDSFKQVFASNYVVVNITVSKEETSDFVHCSNPVKSFGESNCDSVQFPFWYVLDKSGNFVATSFVDGEQNIGYPNKENMDSFLAIIKNTSNFTESNLKLISNSFFNKNNQQLYTSK</sequence>
<feature type="signal peptide" evidence="1">
    <location>
        <begin position="1"/>
        <end position="19"/>
    </location>
</feature>
<gene>
    <name evidence="2" type="ORF">T190607A01A_20275</name>
</gene>
<keyword evidence="1" id="KW-0732">Signal</keyword>
<evidence type="ECO:0008006" key="4">
    <source>
        <dbReference type="Google" id="ProtNLM"/>
    </source>
</evidence>
<evidence type="ECO:0000256" key="1">
    <source>
        <dbReference type="SAM" id="SignalP"/>
    </source>
</evidence>
<feature type="chain" id="PRO_5046808328" description="Thioredoxin-like protein" evidence="1">
    <location>
        <begin position="20"/>
        <end position="179"/>
    </location>
</feature>
<comment type="caution">
    <text evidence="2">The sequence shown here is derived from an EMBL/GenBank/DDBJ whole genome shotgun (WGS) entry which is preliminary data.</text>
</comment>